<accession>A0A9D2AUK6</accession>
<keyword evidence="4" id="KW-0963">Cytoplasm</keyword>
<dbReference type="InterPro" id="IPR003442">
    <property type="entry name" value="T6A_TsaE"/>
</dbReference>
<evidence type="ECO:0000256" key="6">
    <source>
        <dbReference type="ARBA" id="ARBA00022723"/>
    </source>
</evidence>
<keyword evidence="5" id="KW-0819">tRNA processing</keyword>
<evidence type="ECO:0000256" key="10">
    <source>
        <dbReference type="ARBA" id="ARBA00032441"/>
    </source>
</evidence>
<evidence type="ECO:0000256" key="2">
    <source>
        <dbReference type="ARBA" id="ARBA00007599"/>
    </source>
</evidence>
<dbReference type="SUPFAM" id="SSF52540">
    <property type="entry name" value="P-loop containing nucleoside triphosphate hydrolases"/>
    <property type="match status" value="1"/>
</dbReference>
<evidence type="ECO:0000256" key="3">
    <source>
        <dbReference type="ARBA" id="ARBA00019010"/>
    </source>
</evidence>
<dbReference type="InterPro" id="IPR027417">
    <property type="entry name" value="P-loop_NTPase"/>
</dbReference>
<evidence type="ECO:0000313" key="11">
    <source>
        <dbReference type="EMBL" id="HIX50485.1"/>
    </source>
</evidence>
<dbReference type="GO" id="GO:0005737">
    <property type="term" value="C:cytoplasm"/>
    <property type="evidence" value="ECO:0007669"/>
    <property type="project" value="UniProtKB-SubCell"/>
</dbReference>
<dbReference type="GO" id="GO:0005524">
    <property type="term" value="F:ATP binding"/>
    <property type="evidence" value="ECO:0007669"/>
    <property type="project" value="UniProtKB-KW"/>
</dbReference>
<dbReference type="Pfam" id="PF02367">
    <property type="entry name" value="TsaE"/>
    <property type="match status" value="1"/>
</dbReference>
<proteinExistence type="inferred from homology"/>
<keyword evidence="6" id="KW-0479">Metal-binding</keyword>
<reference evidence="11" key="2">
    <citation type="submission" date="2021-04" db="EMBL/GenBank/DDBJ databases">
        <authorList>
            <person name="Gilroy R."/>
        </authorList>
    </citation>
    <scope>NUCLEOTIDE SEQUENCE</scope>
    <source>
        <strain evidence="11">2189</strain>
    </source>
</reference>
<dbReference type="GO" id="GO:0002949">
    <property type="term" value="P:tRNA threonylcarbamoyladenosine modification"/>
    <property type="evidence" value="ECO:0007669"/>
    <property type="project" value="InterPro"/>
</dbReference>
<gene>
    <name evidence="11" type="primary">tsaE</name>
    <name evidence="11" type="ORF">H9851_04315</name>
</gene>
<comment type="caution">
    <text evidence="11">The sequence shown here is derived from an EMBL/GenBank/DDBJ whole genome shotgun (WGS) entry which is preliminary data.</text>
</comment>
<dbReference type="PANTHER" id="PTHR33540:SF2">
    <property type="entry name" value="TRNA THREONYLCARBAMOYLADENOSINE BIOSYNTHESIS PROTEIN TSAE"/>
    <property type="match status" value="1"/>
</dbReference>
<comment type="subcellular location">
    <subcellularLocation>
        <location evidence="1">Cytoplasm</location>
    </subcellularLocation>
</comment>
<evidence type="ECO:0000256" key="9">
    <source>
        <dbReference type="ARBA" id="ARBA00022842"/>
    </source>
</evidence>
<comment type="similarity">
    <text evidence="2">Belongs to the TsaE family.</text>
</comment>
<evidence type="ECO:0000256" key="5">
    <source>
        <dbReference type="ARBA" id="ARBA00022694"/>
    </source>
</evidence>
<keyword evidence="7" id="KW-0547">Nucleotide-binding</keyword>
<evidence type="ECO:0000256" key="8">
    <source>
        <dbReference type="ARBA" id="ARBA00022840"/>
    </source>
</evidence>
<keyword evidence="8" id="KW-0067">ATP-binding</keyword>
<protein>
    <recommendedName>
        <fullName evidence="3">tRNA threonylcarbamoyladenosine biosynthesis protein TsaE</fullName>
    </recommendedName>
    <alternativeName>
        <fullName evidence="10">t(6)A37 threonylcarbamoyladenosine biosynthesis protein TsaE</fullName>
    </alternativeName>
</protein>
<organism evidence="11 12">
    <name type="scientific">Candidatus Borkfalkia faecavium</name>
    <dbReference type="NCBI Taxonomy" id="2838508"/>
    <lineage>
        <taxon>Bacteria</taxon>
        <taxon>Bacillati</taxon>
        <taxon>Bacillota</taxon>
        <taxon>Clostridia</taxon>
        <taxon>Christensenellales</taxon>
        <taxon>Christensenellaceae</taxon>
        <taxon>Candidatus Borkfalkia</taxon>
    </lineage>
</organism>
<evidence type="ECO:0000256" key="1">
    <source>
        <dbReference type="ARBA" id="ARBA00004496"/>
    </source>
</evidence>
<dbReference type="EMBL" id="DXEW01000023">
    <property type="protein sequence ID" value="HIX50485.1"/>
    <property type="molecule type" value="Genomic_DNA"/>
</dbReference>
<dbReference type="GO" id="GO:0046872">
    <property type="term" value="F:metal ion binding"/>
    <property type="evidence" value="ECO:0007669"/>
    <property type="project" value="UniProtKB-KW"/>
</dbReference>
<dbReference type="NCBIfam" id="TIGR00150">
    <property type="entry name" value="T6A_YjeE"/>
    <property type="match status" value="1"/>
</dbReference>
<evidence type="ECO:0000256" key="4">
    <source>
        <dbReference type="ARBA" id="ARBA00022490"/>
    </source>
</evidence>
<reference evidence="11" key="1">
    <citation type="journal article" date="2021" name="PeerJ">
        <title>Extensive microbial diversity within the chicken gut microbiome revealed by metagenomics and culture.</title>
        <authorList>
            <person name="Gilroy R."/>
            <person name="Ravi A."/>
            <person name="Getino M."/>
            <person name="Pursley I."/>
            <person name="Horton D.L."/>
            <person name="Alikhan N.F."/>
            <person name="Baker D."/>
            <person name="Gharbi K."/>
            <person name="Hall N."/>
            <person name="Watson M."/>
            <person name="Adriaenssens E.M."/>
            <person name="Foster-Nyarko E."/>
            <person name="Jarju S."/>
            <person name="Secka A."/>
            <person name="Antonio M."/>
            <person name="Oren A."/>
            <person name="Chaudhuri R.R."/>
            <person name="La Ragione R."/>
            <person name="Hildebrand F."/>
            <person name="Pallen M.J."/>
        </authorList>
    </citation>
    <scope>NUCLEOTIDE SEQUENCE</scope>
    <source>
        <strain evidence="11">2189</strain>
    </source>
</reference>
<sequence>MIASSAQQTADFAAQYAKTLRPGDVVLLRGEMGAGKTVFVQGAARGLGGQEQVTSPTYAYMNEYPCAGVTLYHFDCYRLSCGAQAEALGLTDYFYAGGICFIEWAENIADVLPAGCKVVEIVKRGENEREIVCR</sequence>
<evidence type="ECO:0000256" key="7">
    <source>
        <dbReference type="ARBA" id="ARBA00022741"/>
    </source>
</evidence>
<dbReference type="PANTHER" id="PTHR33540">
    <property type="entry name" value="TRNA THREONYLCARBAMOYLADENOSINE BIOSYNTHESIS PROTEIN TSAE"/>
    <property type="match status" value="1"/>
</dbReference>
<keyword evidence="9" id="KW-0460">Magnesium</keyword>
<dbReference type="AlphaFoldDB" id="A0A9D2AUK6"/>
<name>A0A9D2AUK6_9FIRM</name>
<dbReference type="Proteomes" id="UP000886847">
    <property type="component" value="Unassembled WGS sequence"/>
</dbReference>
<dbReference type="Gene3D" id="3.40.50.300">
    <property type="entry name" value="P-loop containing nucleotide triphosphate hydrolases"/>
    <property type="match status" value="1"/>
</dbReference>
<evidence type="ECO:0000313" key="12">
    <source>
        <dbReference type="Proteomes" id="UP000886847"/>
    </source>
</evidence>